<reference evidence="2 3" key="1">
    <citation type="journal article" date="2015" name="Nature">
        <title>rRNA introns, odd ribosomes, and small enigmatic genomes across a large radiation of phyla.</title>
        <authorList>
            <person name="Brown C.T."/>
            <person name="Hug L.A."/>
            <person name="Thomas B.C."/>
            <person name="Sharon I."/>
            <person name="Castelle C.J."/>
            <person name="Singh A."/>
            <person name="Wilkins M.J."/>
            <person name="Williams K.H."/>
            <person name="Banfield J.F."/>
        </authorList>
    </citation>
    <scope>NUCLEOTIDE SEQUENCE [LARGE SCALE GENOMIC DNA]</scope>
</reference>
<feature type="coiled-coil region" evidence="1">
    <location>
        <begin position="19"/>
        <end position="70"/>
    </location>
</feature>
<dbReference type="Proteomes" id="UP000034794">
    <property type="component" value="Unassembled WGS sequence"/>
</dbReference>
<keyword evidence="1" id="KW-0175">Coiled coil</keyword>
<accession>A0A0G1PL08</accession>
<protein>
    <submittedName>
        <fullName evidence="2">Uncharacterized protein</fullName>
    </submittedName>
</protein>
<comment type="caution">
    <text evidence="2">The sequence shown here is derived from an EMBL/GenBank/DDBJ whole genome shotgun (WGS) entry which is preliminary data.</text>
</comment>
<evidence type="ECO:0000313" key="3">
    <source>
        <dbReference type="Proteomes" id="UP000034794"/>
    </source>
</evidence>
<evidence type="ECO:0000313" key="2">
    <source>
        <dbReference type="EMBL" id="KKU33421.1"/>
    </source>
</evidence>
<dbReference type="AlphaFoldDB" id="A0A0G1PL08"/>
<dbReference type="EMBL" id="LCMI01000004">
    <property type="protein sequence ID" value="KKU33421.1"/>
    <property type="molecule type" value="Genomic_DNA"/>
</dbReference>
<evidence type="ECO:0000256" key="1">
    <source>
        <dbReference type="SAM" id="Coils"/>
    </source>
</evidence>
<name>A0A0G1PL08_9BACT</name>
<organism evidence="2 3">
    <name type="scientific">Candidatus Collierbacteria bacterium GW2011_GWA2_46_26</name>
    <dbReference type="NCBI Taxonomy" id="1618381"/>
    <lineage>
        <taxon>Bacteria</taxon>
        <taxon>Candidatus Collieribacteriota</taxon>
    </lineage>
</organism>
<proteinExistence type="predicted"/>
<sequence>MTTTAFVAPQPSMFVMAKVEELQKAAAKAETAMGDASNLPFLTWNRKGKIATARAAYDAAMAELTEAREELAVSRDYEAKMATENAAASNQGRKDAIDAALLFAPELKGIARTGLKEAANELDAVENARKALALREELALEKATAARTLLRK</sequence>
<gene>
    <name evidence="2" type="ORF">UX47_C0004G0066</name>
</gene>
<dbReference type="PATRIC" id="fig|1618381.3.peg.473"/>